<reference evidence="2 3" key="1">
    <citation type="submission" date="2017-02" db="EMBL/GenBank/DDBJ databases">
        <title>Complete genome sequences of Mycobacterium kansasii strains isolated from rhesus macaques.</title>
        <authorList>
            <person name="Panda A."/>
            <person name="Nagaraj S."/>
            <person name="Zhao X."/>
            <person name="Tettelin H."/>
            <person name="Detolla L.J."/>
        </authorList>
    </citation>
    <scope>NUCLEOTIDE SEQUENCE [LARGE SCALE GENOMIC DNA]</scope>
    <source>
        <strain evidence="2 3">11-3469</strain>
    </source>
</reference>
<dbReference type="PANTHER" id="PTHR11635:SF152">
    <property type="entry name" value="CAMP-DEPENDENT PROTEIN KINASE TYPE I REGULATORY SUBUNIT-RELATED"/>
    <property type="match status" value="1"/>
</dbReference>
<dbReference type="InterPro" id="IPR014710">
    <property type="entry name" value="RmlC-like_jellyroll"/>
</dbReference>
<dbReference type="PANTHER" id="PTHR11635">
    <property type="entry name" value="CAMP-DEPENDENT PROTEIN KINASE REGULATORY CHAIN"/>
    <property type="match status" value="1"/>
</dbReference>
<dbReference type="STRING" id="1768.B1T50_25835"/>
<accession>A0A1V3WG65</accession>
<dbReference type="EMBL" id="MVBN01000010">
    <property type="protein sequence ID" value="OOK65973.1"/>
    <property type="molecule type" value="Genomic_DNA"/>
</dbReference>
<dbReference type="Proteomes" id="UP000188532">
    <property type="component" value="Unassembled WGS sequence"/>
</dbReference>
<dbReference type="InterPro" id="IPR018488">
    <property type="entry name" value="cNMP-bd_CS"/>
</dbReference>
<dbReference type="CDD" id="cd00038">
    <property type="entry name" value="CAP_ED"/>
    <property type="match status" value="1"/>
</dbReference>
<dbReference type="GO" id="GO:0005829">
    <property type="term" value="C:cytosol"/>
    <property type="evidence" value="ECO:0007669"/>
    <property type="project" value="TreeGrafter"/>
</dbReference>
<organism evidence="2 3">
    <name type="scientific">Mycobacterium kansasii</name>
    <dbReference type="NCBI Taxonomy" id="1768"/>
    <lineage>
        <taxon>Bacteria</taxon>
        <taxon>Bacillati</taxon>
        <taxon>Actinomycetota</taxon>
        <taxon>Actinomycetes</taxon>
        <taxon>Mycobacteriales</taxon>
        <taxon>Mycobacteriaceae</taxon>
        <taxon>Mycobacterium</taxon>
    </lineage>
</organism>
<dbReference type="GO" id="GO:0034236">
    <property type="term" value="F:protein kinase A catalytic subunit binding"/>
    <property type="evidence" value="ECO:0007669"/>
    <property type="project" value="TreeGrafter"/>
</dbReference>
<evidence type="ECO:0000313" key="3">
    <source>
        <dbReference type="Proteomes" id="UP000188532"/>
    </source>
</evidence>
<name>A0A1V3WG65_MYCKA</name>
<evidence type="ECO:0000259" key="1">
    <source>
        <dbReference type="PROSITE" id="PS50042"/>
    </source>
</evidence>
<dbReference type="SMART" id="SM00100">
    <property type="entry name" value="cNMP"/>
    <property type="match status" value="1"/>
</dbReference>
<dbReference type="GO" id="GO:0004862">
    <property type="term" value="F:cAMP-dependent protein kinase inhibitor activity"/>
    <property type="evidence" value="ECO:0007669"/>
    <property type="project" value="TreeGrafter"/>
</dbReference>
<protein>
    <submittedName>
        <fullName evidence="2">Cyclic nucleotide-binding domain protein</fullName>
    </submittedName>
</protein>
<gene>
    <name evidence="2" type="ORF">BZL29_7622</name>
</gene>
<dbReference type="Gene3D" id="2.60.120.10">
    <property type="entry name" value="Jelly Rolls"/>
    <property type="match status" value="1"/>
</dbReference>
<dbReference type="InterPro" id="IPR018490">
    <property type="entry name" value="cNMP-bd_dom_sf"/>
</dbReference>
<dbReference type="InterPro" id="IPR050503">
    <property type="entry name" value="cAMP-dep_PK_reg_su-like"/>
</dbReference>
<dbReference type="AlphaFoldDB" id="A0A1V3WG65"/>
<evidence type="ECO:0000313" key="2">
    <source>
        <dbReference type="EMBL" id="OOK65973.1"/>
    </source>
</evidence>
<dbReference type="Pfam" id="PF00027">
    <property type="entry name" value="cNMP_binding"/>
    <property type="match status" value="1"/>
</dbReference>
<sequence length="204" mass="21943">MNPVRPQDLAAVEMFADIATEQLTALADHLKPLHSVAGEVLMRQGDRAESFAIITDGRVEVRHVDRDGQISVTELSPGLIVGEIALLRHTMRTATVIAKDDVCGYLGYNDAFEAMLAIPAVAERMVRTARQRLAAYAAPIPVSVEDHPDLLLRPSCPAMPNGPRAAGRSPEKPCIGASCRHTSSTMRGWPTCSRSTMSIISSGS</sequence>
<feature type="domain" description="Cyclic nucleotide-binding" evidence="1">
    <location>
        <begin position="14"/>
        <end position="116"/>
    </location>
</feature>
<comment type="caution">
    <text evidence="2">The sequence shown here is derived from an EMBL/GenBank/DDBJ whole genome shotgun (WGS) entry which is preliminary data.</text>
</comment>
<dbReference type="SUPFAM" id="SSF51206">
    <property type="entry name" value="cAMP-binding domain-like"/>
    <property type="match status" value="1"/>
</dbReference>
<dbReference type="PROSITE" id="PS00889">
    <property type="entry name" value="CNMP_BINDING_2"/>
    <property type="match status" value="1"/>
</dbReference>
<dbReference type="PROSITE" id="PS50042">
    <property type="entry name" value="CNMP_BINDING_3"/>
    <property type="match status" value="1"/>
</dbReference>
<proteinExistence type="predicted"/>
<dbReference type="GO" id="GO:0030552">
    <property type="term" value="F:cAMP binding"/>
    <property type="evidence" value="ECO:0007669"/>
    <property type="project" value="TreeGrafter"/>
</dbReference>
<dbReference type="InterPro" id="IPR000595">
    <property type="entry name" value="cNMP-bd_dom"/>
</dbReference>
<dbReference type="GO" id="GO:0005952">
    <property type="term" value="C:cAMP-dependent protein kinase complex"/>
    <property type="evidence" value="ECO:0007669"/>
    <property type="project" value="InterPro"/>
</dbReference>